<dbReference type="AlphaFoldDB" id="C1FEW5"/>
<dbReference type="SUPFAM" id="SSF52540">
    <property type="entry name" value="P-loop containing nucleoside triphosphate hydrolases"/>
    <property type="match status" value="1"/>
</dbReference>
<dbReference type="RefSeq" id="XP_002507389.1">
    <property type="nucleotide sequence ID" value="XM_002507343.1"/>
</dbReference>
<dbReference type="InterPro" id="IPR001752">
    <property type="entry name" value="Kinesin_motor_dom"/>
</dbReference>
<sequence length="619" mass="67026">MSGAQLWMGSVPKELDADAISTAFVTLGAPRPTAVALRRSTYRVSGCPGDAPVGFALVDFASAEDASIALETCANATFKAKARMDARDASTSDAAPEDEAAVECNPETTHTFHLRRAAETLRKRVSSTSFKTAGDGNAADGNRTADDDVDLAAQLAPLDCAQLRARLVALNAPVPDQDERRWRDEGGTGLARLRLVERLCAAHGEPIGKGENTQNTHGNAHDGNRTRDARRRVWTKADPAAVAKPISTGAIARMLRCLTELGSSETTVPGKTKAHRRWPRSAVPDRAGVIASDRYLSLTNAPNAGSRPRRKLERYRWVWDECKALLASVAGDEAANAFDGLAVTHNVRGSPHVDSMDAAPQFACSLGDFRAMDHSDGCGGCLCVETSMHSVCAIDTKNVIVSIDGRKVHWVDPRYVGDRWSVVWYRRDVGKTEPVVDGGVVPRWWAREEKSSWVHAKNPAVPNPEAADADDKQRVKRHKRPPPHVPFHDSKLTALLAPALGGNSKTAVVVTCAQEHEHAAETTQSLRFGEKCSSVETRARVGADALADAISKLNGKIADCEEKIRAVERWETVKTTRRDAVEGTDEVVMTSKLVGAEDLREELEAMLAERRALRSRAAA</sequence>
<dbReference type="GeneID" id="8250684"/>
<organism evidence="6 7">
    <name type="scientific">Micromonas commoda (strain RCC299 / NOUM17 / CCMP2709)</name>
    <name type="common">Picoplanktonic green alga</name>
    <dbReference type="NCBI Taxonomy" id="296587"/>
    <lineage>
        <taxon>Eukaryota</taxon>
        <taxon>Viridiplantae</taxon>
        <taxon>Chlorophyta</taxon>
        <taxon>Mamiellophyceae</taxon>
        <taxon>Mamiellales</taxon>
        <taxon>Mamiellaceae</taxon>
        <taxon>Micromonas</taxon>
    </lineage>
</organism>
<evidence type="ECO:0000256" key="4">
    <source>
        <dbReference type="SAM" id="MobiDB-lite"/>
    </source>
</evidence>
<dbReference type="GO" id="GO:0003777">
    <property type="term" value="F:microtubule motor activity"/>
    <property type="evidence" value="ECO:0007669"/>
    <property type="project" value="InterPro"/>
</dbReference>
<dbReference type="GO" id="GO:0007018">
    <property type="term" value="P:microtubule-based movement"/>
    <property type="evidence" value="ECO:0007669"/>
    <property type="project" value="InterPro"/>
</dbReference>
<dbReference type="PROSITE" id="PS50067">
    <property type="entry name" value="KINESIN_MOTOR_2"/>
    <property type="match status" value="1"/>
</dbReference>
<accession>C1FEW5</accession>
<dbReference type="EMBL" id="CP001574">
    <property type="protein sequence ID" value="ACO68647.1"/>
    <property type="molecule type" value="Genomic_DNA"/>
</dbReference>
<evidence type="ECO:0000256" key="2">
    <source>
        <dbReference type="ARBA" id="ARBA00023175"/>
    </source>
</evidence>
<dbReference type="PANTHER" id="PTHR47968">
    <property type="entry name" value="CENTROMERE PROTEIN E"/>
    <property type="match status" value="1"/>
</dbReference>
<keyword evidence="2" id="KW-0505">Motor protein</keyword>
<dbReference type="KEGG" id="mis:MICPUN_55593"/>
<evidence type="ECO:0000259" key="5">
    <source>
        <dbReference type="PROSITE" id="PS50067"/>
    </source>
</evidence>
<dbReference type="eggNOG" id="KOG0240">
    <property type="taxonomic scope" value="Eukaryota"/>
</dbReference>
<name>C1FEW5_MICCC</name>
<dbReference type="Pfam" id="PF00225">
    <property type="entry name" value="Kinesin"/>
    <property type="match status" value="1"/>
</dbReference>
<dbReference type="GO" id="GO:0005524">
    <property type="term" value="F:ATP binding"/>
    <property type="evidence" value="ECO:0007669"/>
    <property type="project" value="InterPro"/>
</dbReference>
<comment type="caution">
    <text evidence="3">Lacks conserved residue(s) required for the propagation of feature annotation.</text>
</comment>
<dbReference type="Gene3D" id="1.20.58.1980">
    <property type="match status" value="1"/>
</dbReference>
<keyword evidence="7" id="KW-1185">Reference proteome</keyword>
<gene>
    <name evidence="6" type="ORF">MICPUN_55593</name>
</gene>
<evidence type="ECO:0000313" key="6">
    <source>
        <dbReference type="EMBL" id="ACO68647.1"/>
    </source>
</evidence>
<dbReference type="OrthoDB" id="567544at2759"/>
<dbReference type="InParanoid" id="C1FEW5"/>
<dbReference type="STRING" id="296587.C1FEW5"/>
<evidence type="ECO:0000313" key="7">
    <source>
        <dbReference type="Proteomes" id="UP000002009"/>
    </source>
</evidence>
<dbReference type="OMA" id="WDECKAL"/>
<dbReference type="GO" id="GO:0008017">
    <property type="term" value="F:microtubule binding"/>
    <property type="evidence" value="ECO:0007669"/>
    <property type="project" value="InterPro"/>
</dbReference>
<dbReference type="InterPro" id="IPR027417">
    <property type="entry name" value="P-loop_NTPase"/>
</dbReference>
<proteinExistence type="inferred from homology"/>
<feature type="region of interest" description="Disordered" evidence="4">
    <location>
        <begin position="455"/>
        <end position="488"/>
    </location>
</feature>
<keyword evidence="1" id="KW-0175">Coiled coil</keyword>
<reference evidence="6 7" key="1">
    <citation type="journal article" date="2009" name="Science">
        <title>Green evolution and dynamic adaptations revealed by genomes of the marine picoeukaryotes Micromonas.</title>
        <authorList>
            <person name="Worden A.Z."/>
            <person name="Lee J.H."/>
            <person name="Mock T."/>
            <person name="Rouze P."/>
            <person name="Simmons M.P."/>
            <person name="Aerts A.L."/>
            <person name="Allen A.E."/>
            <person name="Cuvelier M.L."/>
            <person name="Derelle E."/>
            <person name="Everett M.V."/>
            <person name="Foulon E."/>
            <person name="Grimwood J."/>
            <person name="Gundlach H."/>
            <person name="Henrissat B."/>
            <person name="Napoli C."/>
            <person name="McDonald S.M."/>
            <person name="Parker M.S."/>
            <person name="Rombauts S."/>
            <person name="Salamov A."/>
            <person name="Von Dassow P."/>
            <person name="Badger J.H."/>
            <person name="Coutinho P.M."/>
            <person name="Demir E."/>
            <person name="Dubchak I."/>
            <person name="Gentemann C."/>
            <person name="Eikrem W."/>
            <person name="Gready J.E."/>
            <person name="John U."/>
            <person name="Lanier W."/>
            <person name="Lindquist E.A."/>
            <person name="Lucas S."/>
            <person name="Mayer K.F."/>
            <person name="Moreau H."/>
            <person name="Not F."/>
            <person name="Otillar R."/>
            <person name="Panaud O."/>
            <person name="Pangilinan J."/>
            <person name="Paulsen I."/>
            <person name="Piegu B."/>
            <person name="Poliakov A."/>
            <person name="Robbens S."/>
            <person name="Schmutz J."/>
            <person name="Toulza E."/>
            <person name="Wyss T."/>
            <person name="Zelensky A."/>
            <person name="Zhou K."/>
            <person name="Armbrust E.V."/>
            <person name="Bhattacharya D."/>
            <person name="Goodenough U.W."/>
            <person name="Van de Peer Y."/>
            <person name="Grigoriev I.V."/>
        </authorList>
    </citation>
    <scope>NUCLEOTIDE SEQUENCE [LARGE SCALE GENOMIC DNA]</scope>
    <source>
        <strain evidence="7">RCC299 / NOUM17</strain>
    </source>
</reference>
<dbReference type="InterPro" id="IPR027640">
    <property type="entry name" value="Kinesin-like_fam"/>
</dbReference>
<feature type="region of interest" description="Disordered" evidence="4">
    <location>
        <begin position="205"/>
        <end position="229"/>
    </location>
</feature>
<dbReference type="PANTHER" id="PTHR47968:SF75">
    <property type="entry name" value="CENTROMERE-ASSOCIATED PROTEIN E"/>
    <property type="match status" value="1"/>
</dbReference>
<evidence type="ECO:0000256" key="3">
    <source>
        <dbReference type="PROSITE-ProRule" id="PRU00283"/>
    </source>
</evidence>
<protein>
    <recommendedName>
        <fullName evidence="5">Kinesin motor domain-containing protein</fullName>
    </recommendedName>
</protein>
<feature type="domain" description="Kinesin motor" evidence="5">
    <location>
        <begin position="471"/>
        <end position="535"/>
    </location>
</feature>
<evidence type="ECO:0000256" key="1">
    <source>
        <dbReference type="ARBA" id="ARBA00023054"/>
    </source>
</evidence>
<dbReference type="SMART" id="SM00129">
    <property type="entry name" value="KISc"/>
    <property type="match status" value="1"/>
</dbReference>
<comment type="similarity">
    <text evidence="3">Belongs to the TRAFAC class myosin-kinesin ATPase superfamily. Kinesin family.</text>
</comment>
<dbReference type="Proteomes" id="UP000002009">
    <property type="component" value="Chromosome 1"/>
</dbReference>